<dbReference type="PROSITE" id="PS50405">
    <property type="entry name" value="GST_CTER"/>
    <property type="match status" value="1"/>
</dbReference>
<accession>A0ABD0UBT8</accession>
<dbReference type="SUPFAM" id="SSF52833">
    <property type="entry name" value="Thioredoxin-like"/>
    <property type="match status" value="1"/>
</dbReference>
<dbReference type="InterPro" id="IPR036249">
    <property type="entry name" value="Thioredoxin-like_sf"/>
</dbReference>
<evidence type="ECO:0000313" key="5">
    <source>
        <dbReference type="EMBL" id="KAL0910240.1"/>
    </source>
</evidence>
<protein>
    <recommendedName>
        <fullName evidence="4">GST C-terminal domain-containing protein</fullName>
    </recommendedName>
</protein>
<dbReference type="InterPro" id="IPR004045">
    <property type="entry name" value="Glutathione_S-Trfase_N"/>
</dbReference>
<dbReference type="Gene3D" id="3.40.30.10">
    <property type="entry name" value="Glutaredoxin"/>
    <property type="match status" value="1"/>
</dbReference>
<feature type="binding site" evidence="2">
    <location>
        <begin position="153"/>
        <end position="154"/>
    </location>
    <ligand>
        <name>glutathione</name>
        <dbReference type="ChEBI" id="CHEBI:57925"/>
    </ligand>
</feature>
<evidence type="ECO:0000256" key="1">
    <source>
        <dbReference type="PIRSR" id="PIRSR015753-1"/>
    </source>
</evidence>
<feature type="binding site" evidence="2">
    <location>
        <position position="98"/>
    </location>
    <ligand>
        <name>glutathione</name>
        <dbReference type="ChEBI" id="CHEBI:57925"/>
    </ligand>
</feature>
<evidence type="ECO:0000259" key="4">
    <source>
        <dbReference type="PROSITE" id="PS50405"/>
    </source>
</evidence>
<dbReference type="SFLD" id="SFLDS00019">
    <property type="entry name" value="Glutathione_Transferase_(cytos"/>
    <property type="match status" value="1"/>
</dbReference>
<feature type="site" description="Lowers pKa of active site Cys" evidence="3">
    <location>
        <position position="259"/>
    </location>
</feature>
<feature type="active site" description="Nucleophile" evidence="1">
    <location>
        <position position="58"/>
    </location>
</feature>
<name>A0ABD0UBT8_DENTH</name>
<dbReference type="CDD" id="cd03190">
    <property type="entry name" value="GST_C_Omega_like"/>
    <property type="match status" value="1"/>
</dbReference>
<dbReference type="AlphaFoldDB" id="A0ABD0UBT8"/>
<reference evidence="5 6" key="1">
    <citation type="journal article" date="2024" name="Plant Biotechnol. J.">
        <title>Dendrobium thyrsiflorum genome and its molecular insights into genes involved in important horticultural traits.</title>
        <authorList>
            <person name="Chen B."/>
            <person name="Wang J.Y."/>
            <person name="Zheng P.J."/>
            <person name="Li K.L."/>
            <person name="Liang Y.M."/>
            <person name="Chen X.F."/>
            <person name="Zhang C."/>
            <person name="Zhao X."/>
            <person name="He X."/>
            <person name="Zhang G.Q."/>
            <person name="Liu Z.J."/>
            <person name="Xu Q."/>
        </authorList>
    </citation>
    <scope>NUCLEOTIDE SEQUENCE [LARGE SCALE GENOMIC DNA]</scope>
    <source>
        <strain evidence="5">GZMU011</strain>
    </source>
</reference>
<feature type="binding site" evidence="2">
    <location>
        <begin position="135"/>
        <end position="138"/>
    </location>
    <ligand>
        <name>glutathione</name>
        <dbReference type="ChEBI" id="CHEBI:57925"/>
    </ligand>
</feature>
<proteinExistence type="predicted"/>
<dbReference type="FunFam" id="1.20.1050.10:FF:000037">
    <property type="entry name" value="Glutathione S-transferase family protein"/>
    <property type="match status" value="1"/>
</dbReference>
<dbReference type="PANTHER" id="PTHR32419:SF6">
    <property type="entry name" value="GLUTATHIONE S-TRANSFERASE OMEGA-LIKE 1-RELATED"/>
    <property type="match status" value="1"/>
</dbReference>
<dbReference type="InterPro" id="IPR047047">
    <property type="entry name" value="GST_Omega-like_C"/>
</dbReference>
<gene>
    <name evidence="5" type="ORF">M5K25_021200</name>
</gene>
<evidence type="ECO:0000256" key="3">
    <source>
        <dbReference type="PIRSR" id="PIRSR015753-3"/>
    </source>
</evidence>
<dbReference type="Pfam" id="PF13410">
    <property type="entry name" value="GST_C_2"/>
    <property type="match status" value="1"/>
</dbReference>
<evidence type="ECO:0000256" key="2">
    <source>
        <dbReference type="PIRSR" id="PIRSR015753-2"/>
    </source>
</evidence>
<dbReference type="SFLD" id="SFLDG01148">
    <property type="entry name" value="Xi_(cytGST)"/>
    <property type="match status" value="1"/>
</dbReference>
<dbReference type="InterPro" id="IPR036282">
    <property type="entry name" value="Glutathione-S-Trfase_C_sf"/>
</dbReference>
<dbReference type="SFLD" id="SFLDG01206">
    <property type="entry name" value="Xi.1"/>
    <property type="match status" value="1"/>
</dbReference>
<feature type="domain" description="GST C-terminal" evidence="4">
    <location>
        <begin position="178"/>
        <end position="302"/>
    </location>
</feature>
<organism evidence="5 6">
    <name type="scientific">Dendrobium thyrsiflorum</name>
    <name type="common">Pinecone-like raceme dendrobium</name>
    <name type="synonym">Orchid</name>
    <dbReference type="NCBI Taxonomy" id="117978"/>
    <lineage>
        <taxon>Eukaryota</taxon>
        <taxon>Viridiplantae</taxon>
        <taxon>Streptophyta</taxon>
        <taxon>Embryophyta</taxon>
        <taxon>Tracheophyta</taxon>
        <taxon>Spermatophyta</taxon>
        <taxon>Magnoliopsida</taxon>
        <taxon>Liliopsida</taxon>
        <taxon>Asparagales</taxon>
        <taxon>Orchidaceae</taxon>
        <taxon>Epidendroideae</taxon>
        <taxon>Malaxideae</taxon>
        <taxon>Dendrobiinae</taxon>
        <taxon>Dendrobium</taxon>
    </lineage>
</organism>
<dbReference type="EMBL" id="JANQDX010000016">
    <property type="protein sequence ID" value="KAL0910240.1"/>
    <property type="molecule type" value="Genomic_DNA"/>
</dbReference>
<dbReference type="InterPro" id="IPR040079">
    <property type="entry name" value="Glutathione_S-Trfase"/>
</dbReference>
<feature type="active site" description="Proton donor/acceptor" evidence="1">
    <location>
        <position position="201"/>
    </location>
</feature>
<dbReference type="SUPFAM" id="SSF47616">
    <property type="entry name" value="GST C-terminal domain-like"/>
    <property type="match status" value="1"/>
</dbReference>
<dbReference type="Gene3D" id="1.20.1050.10">
    <property type="match status" value="1"/>
</dbReference>
<keyword evidence="6" id="KW-1185">Reference proteome</keyword>
<dbReference type="InterPro" id="IPR010987">
    <property type="entry name" value="Glutathione-S-Trfase_C-like"/>
</dbReference>
<evidence type="ECO:0000313" key="6">
    <source>
        <dbReference type="Proteomes" id="UP001552299"/>
    </source>
</evidence>
<dbReference type="PIRSF" id="PIRSF015753">
    <property type="entry name" value="GST"/>
    <property type="match status" value="1"/>
</dbReference>
<comment type="caution">
    <text evidence="5">The sequence shown here is derived from an EMBL/GenBank/DDBJ whole genome shotgun (WGS) entry which is preliminary data.</text>
</comment>
<dbReference type="InterPro" id="IPR016639">
    <property type="entry name" value="GST_Omega/GSH"/>
</dbReference>
<dbReference type="FunFam" id="3.40.30.10:FF:000198">
    <property type="entry name" value="Glutathione S-transferase family protein"/>
    <property type="match status" value="1"/>
</dbReference>
<sequence length="334" mass="38172">MSSPGQVLSMSRSALDEVSQSGSFIRTPSTFRNFISKDPTSQFPAVSGRYHLYISYACPWASRCLAYLKLKGLDKAISYTAVNPKWERTKETDEHFGWVFPASSTEDAGADPDPLNGARSVRELYELASLSYTGKYTVPVLWDKQLKTIVNNESAEIIRMFNTEFNEIAENADLDLYPSHLQTVVDEVNEWVYETINNGVYRCGFAKKQGPYDEAVVKLYDALDKCEDILSKQRYICGNELTEADIRLFVTLIRFDEVYVVHFKCNKKLLREYPNLFNYTKDIYQIPGISSTVNMEHIKKHYYGSHPTINPYGVIPIGSNTDYSASHDRDRFNN</sequence>
<dbReference type="Proteomes" id="UP001552299">
    <property type="component" value="Unassembled WGS sequence"/>
</dbReference>
<dbReference type="Pfam" id="PF13409">
    <property type="entry name" value="GST_N_2"/>
    <property type="match status" value="1"/>
</dbReference>
<feature type="site" description="Lowers pKa of active site Cys" evidence="3">
    <location>
        <position position="302"/>
    </location>
</feature>
<dbReference type="PANTHER" id="PTHR32419">
    <property type="entry name" value="GLUTATHIONYL-HYDROQUINONE REDUCTASE"/>
    <property type="match status" value="1"/>
</dbReference>